<dbReference type="EMBL" id="PVNH01000003">
    <property type="protein sequence ID" value="PRX49005.1"/>
    <property type="molecule type" value="Genomic_DNA"/>
</dbReference>
<protein>
    <recommendedName>
        <fullName evidence="3">Excreted virulence factor EspC (Type VII ESX diderm)</fullName>
    </recommendedName>
</protein>
<gene>
    <name evidence="1" type="ORF">B0I33_10337</name>
</gene>
<comment type="caution">
    <text evidence="1">The sequence shown here is derived from an EMBL/GenBank/DDBJ whole genome shotgun (WGS) entry which is preliminary data.</text>
</comment>
<dbReference type="OrthoDB" id="3262422at2"/>
<evidence type="ECO:0000313" key="2">
    <source>
        <dbReference type="Proteomes" id="UP000238362"/>
    </source>
</evidence>
<name>A0A2T0LY04_9PSEU</name>
<sequence>MSGRFEVELDVLDGAATAVSQTMHDMETCKIESICGPAEMYGHDGVHEAFEHFCGRWQQGVELLIEDGATIAGALNRAVEGYGDFEGEAEQVFGGQAEP</sequence>
<proteinExistence type="predicted"/>
<accession>A0A2T0LY04</accession>
<evidence type="ECO:0008006" key="3">
    <source>
        <dbReference type="Google" id="ProtNLM"/>
    </source>
</evidence>
<keyword evidence="2" id="KW-1185">Reference proteome</keyword>
<reference evidence="1 2" key="1">
    <citation type="submission" date="2018-03" db="EMBL/GenBank/DDBJ databases">
        <title>Genomic Encyclopedia of Type Strains, Phase III (KMG-III): the genomes of soil and plant-associated and newly described type strains.</title>
        <authorList>
            <person name="Whitman W."/>
        </authorList>
    </citation>
    <scope>NUCLEOTIDE SEQUENCE [LARGE SCALE GENOMIC DNA]</scope>
    <source>
        <strain evidence="1 2">CGMCC 4.7125</strain>
    </source>
</reference>
<dbReference type="Proteomes" id="UP000238362">
    <property type="component" value="Unassembled WGS sequence"/>
</dbReference>
<evidence type="ECO:0000313" key="1">
    <source>
        <dbReference type="EMBL" id="PRX49005.1"/>
    </source>
</evidence>
<dbReference type="AlphaFoldDB" id="A0A2T0LY04"/>
<dbReference type="RefSeq" id="WP_106177737.1">
    <property type="nucleotide sequence ID" value="NZ_PVNH01000003.1"/>
</dbReference>
<organism evidence="1 2">
    <name type="scientific">Prauserella shujinwangii</name>
    <dbReference type="NCBI Taxonomy" id="1453103"/>
    <lineage>
        <taxon>Bacteria</taxon>
        <taxon>Bacillati</taxon>
        <taxon>Actinomycetota</taxon>
        <taxon>Actinomycetes</taxon>
        <taxon>Pseudonocardiales</taxon>
        <taxon>Pseudonocardiaceae</taxon>
        <taxon>Prauserella</taxon>
    </lineage>
</organism>